<proteinExistence type="predicted"/>
<comment type="caution">
    <text evidence="2">The sequence shown here is derived from an EMBL/GenBank/DDBJ whole genome shotgun (WGS) entry which is preliminary data.</text>
</comment>
<dbReference type="InterPro" id="IPR046341">
    <property type="entry name" value="SET_dom_sf"/>
</dbReference>
<dbReference type="OrthoDB" id="5945798at2759"/>
<evidence type="ECO:0000259" key="1">
    <source>
        <dbReference type="PROSITE" id="PS50280"/>
    </source>
</evidence>
<name>A0A9P7FTA4_9AGAR</name>
<sequence length="339" mass="37426">MLRGGREKQVILSTPGFPSPVPRPPRVRHRIASESSFGRGVFATCDIKAGELIMSERALLIAPTTIPVPTLQCGATAEQVRRAHLVEHEKLLELCFQRMLPENRAAFLALHDTHLEDGLGRILGRFRTNGMSITGGRTQGSLPPGHYELTAVYNEQSNINHSCTPNASPSRHPASFSGQIYALRDIKQGEEIFISYCDAGQSTALRQASLQPYAFQCTCRACTDPTSDALLAAIEANHLVHEGEPSAAATLAHAQEWLAQIEAMGWEELLQYGGYLSMAIYAAMALGREDETRKYKDRQYAGCEARLGDPRSRFWFLPPGCLSDEEKVFSERIRVVEGI</sequence>
<dbReference type="PROSITE" id="PS50280">
    <property type="entry name" value="SET"/>
    <property type="match status" value="1"/>
</dbReference>
<protein>
    <recommendedName>
        <fullName evidence="1">SET domain-containing protein</fullName>
    </recommendedName>
</protein>
<gene>
    <name evidence="2" type="ORF">H0H81_007253</name>
</gene>
<accession>A0A9P7FTA4</accession>
<dbReference type="EMBL" id="JABCKI010005906">
    <property type="protein sequence ID" value="KAG5636664.1"/>
    <property type="molecule type" value="Genomic_DNA"/>
</dbReference>
<dbReference type="InterPro" id="IPR001214">
    <property type="entry name" value="SET_dom"/>
</dbReference>
<dbReference type="CDD" id="cd20071">
    <property type="entry name" value="SET_SMYD"/>
    <property type="match status" value="1"/>
</dbReference>
<dbReference type="SMART" id="SM00317">
    <property type="entry name" value="SET"/>
    <property type="match status" value="1"/>
</dbReference>
<dbReference type="Pfam" id="PF00856">
    <property type="entry name" value="SET"/>
    <property type="match status" value="1"/>
</dbReference>
<reference evidence="2" key="2">
    <citation type="submission" date="2021-10" db="EMBL/GenBank/DDBJ databases">
        <title>Phylogenomics reveals ancestral predisposition of the termite-cultivated fungus Termitomyces towards a domesticated lifestyle.</title>
        <authorList>
            <person name="Auxier B."/>
            <person name="Grum-Grzhimaylo A."/>
            <person name="Cardenas M.E."/>
            <person name="Lodge J.D."/>
            <person name="Laessoe T."/>
            <person name="Pedersen O."/>
            <person name="Smith M.E."/>
            <person name="Kuyper T.W."/>
            <person name="Franco-Molano E.A."/>
            <person name="Baroni T.J."/>
            <person name="Aanen D.K."/>
        </authorList>
    </citation>
    <scope>NUCLEOTIDE SEQUENCE</scope>
    <source>
        <strain evidence="2">D49</strain>
    </source>
</reference>
<evidence type="ECO:0000313" key="2">
    <source>
        <dbReference type="EMBL" id="KAG5636664.1"/>
    </source>
</evidence>
<reference evidence="2" key="1">
    <citation type="submission" date="2021-02" db="EMBL/GenBank/DDBJ databases">
        <authorList>
            <person name="Nieuwenhuis M."/>
            <person name="Van De Peppel L.J.J."/>
        </authorList>
    </citation>
    <scope>NUCLEOTIDE SEQUENCE</scope>
    <source>
        <strain evidence="2">D49</strain>
    </source>
</reference>
<dbReference type="SUPFAM" id="SSF82199">
    <property type="entry name" value="SET domain"/>
    <property type="match status" value="1"/>
</dbReference>
<feature type="domain" description="SET" evidence="1">
    <location>
        <begin position="25"/>
        <end position="197"/>
    </location>
</feature>
<dbReference type="AlphaFoldDB" id="A0A9P7FTA4"/>
<keyword evidence="3" id="KW-1185">Reference proteome</keyword>
<dbReference type="InterPro" id="IPR053185">
    <property type="entry name" value="SET_domain_protein"/>
</dbReference>
<dbReference type="PANTHER" id="PTHR47332:SF4">
    <property type="entry name" value="SET DOMAIN-CONTAINING PROTEIN 5"/>
    <property type="match status" value="1"/>
</dbReference>
<dbReference type="PANTHER" id="PTHR47332">
    <property type="entry name" value="SET DOMAIN-CONTAINING PROTEIN 5"/>
    <property type="match status" value="1"/>
</dbReference>
<organism evidence="2 3">
    <name type="scientific">Sphagnurus paluster</name>
    <dbReference type="NCBI Taxonomy" id="117069"/>
    <lineage>
        <taxon>Eukaryota</taxon>
        <taxon>Fungi</taxon>
        <taxon>Dikarya</taxon>
        <taxon>Basidiomycota</taxon>
        <taxon>Agaricomycotina</taxon>
        <taxon>Agaricomycetes</taxon>
        <taxon>Agaricomycetidae</taxon>
        <taxon>Agaricales</taxon>
        <taxon>Tricholomatineae</taxon>
        <taxon>Lyophyllaceae</taxon>
        <taxon>Sphagnurus</taxon>
    </lineage>
</organism>
<dbReference type="Proteomes" id="UP000717328">
    <property type="component" value="Unassembled WGS sequence"/>
</dbReference>
<dbReference type="Gene3D" id="2.170.270.10">
    <property type="entry name" value="SET domain"/>
    <property type="match status" value="1"/>
</dbReference>
<evidence type="ECO:0000313" key="3">
    <source>
        <dbReference type="Proteomes" id="UP000717328"/>
    </source>
</evidence>